<accession>A0A0P7BJK1</accession>
<dbReference type="Proteomes" id="UP000050424">
    <property type="component" value="Unassembled WGS sequence"/>
</dbReference>
<comment type="caution">
    <text evidence="2">The sequence shown here is derived from an EMBL/GenBank/DDBJ whole genome shotgun (WGS) entry which is preliminary data.</text>
</comment>
<keyword evidence="1" id="KW-0732">Signal</keyword>
<keyword evidence="3" id="KW-1185">Reference proteome</keyword>
<dbReference type="EMBL" id="LKCW01000066">
    <property type="protein sequence ID" value="KPM41392.1"/>
    <property type="molecule type" value="Genomic_DNA"/>
</dbReference>
<evidence type="ECO:0000313" key="3">
    <source>
        <dbReference type="Proteomes" id="UP000050424"/>
    </source>
</evidence>
<proteinExistence type="predicted"/>
<feature type="chain" id="PRO_5006135893" evidence="1">
    <location>
        <begin position="19"/>
        <end position="207"/>
    </location>
</feature>
<evidence type="ECO:0000313" key="2">
    <source>
        <dbReference type="EMBL" id="KPM41392.1"/>
    </source>
</evidence>
<reference evidence="2 3" key="1">
    <citation type="submission" date="2015-09" db="EMBL/GenBank/DDBJ databases">
        <title>Draft genome of a European isolate of the apple canker pathogen Neonectria ditissima.</title>
        <authorList>
            <person name="Gomez-Cortecero A."/>
            <person name="Harrison R.J."/>
            <person name="Armitage A.D."/>
        </authorList>
    </citation>
    <scope>NUCLEOTIDE SEQUENCE [LARGE SCALE GENOMIC DNA]</scope>
    <source>
        <strain evidence="2 3">R09/05</strain>
    </source>
</reference>
<evidence type="ECO:0000256" key="1">
    <source>
        <dbReference type="SAM" id="SignalP"/>
    </source>
</evidence>
<protein>
    <submittedName>
        <fullName evidence="2">Uncharacterized protein</fullName>
    </submittedName>
</protein>
<name>A0A0P7BJK1_9HYPO</name>
<dbReference type="AlphaFoldDB" id="A0A0P7BJK1"/>
<gene>
    <name evidence="2" type="ORF">AK830_g5167</name>
</gene>
<organism evidence="2 3">
    <name type="scientific">Neonectria ditissima</name>
    <dbReference type="NCBI Taxonomy" id="78410"/>
    <lineage>
        <taxon>Eukaryota</taxon>
        <taxon>Fungi</taxon>
        <taxon>Dikarya</taxon>
        <taxon>Ascomycota</taxon>
        <taxon>Pezizomycotina</taxon>
        <taxon>Sordariomycetes</taxon>
        <taxon>Hypocreomycetidae</taxon>
        <taxon>Hypocreales</taxon>
        <taxon>Nectriaceae</taxon>
        <taxon>Neonectria</taxon>
    </lineage>
</organism>
<sequence>MFFSPFLVVALTLAVAEGVKTASPRCVPFPSSMIEFSSNFEQPEPPLVKPHSGASFIQHKWNQNLSHITAGYIENSPSKKFVRVVEAYDGVMASSLFNYANATKEGLVDNTLTTFEAGSLTPDVWRGYVNSNFPLFSAKILIDAGAVFGGLVKRDFVDAPVAAWNIMYQGAIPVTVFVDNCRTVVGFDYFAPDLRTRVITRFFNVQV</sequence>
<feature type="signal peptide" evidence="1">
    <location>
        <begin position="1"/>
        <end position="18"/>
    </location>
</feature>
<dbReference type="OrthoDB" id="3535343at2759"/>